<dbReference type="EMBL" id="BJCC01000001">
    <property type="protein sequence ID" value="GCF92186.1"/>
    <property type="molecule type" value="Genomic_DNA"/>
</dbReference>
<evidence type="ECO:0000313" key="7">
    <source>
        <dbReference type="Proteomes" id="UP000290567"/>
    </source>
</evidence>
<accession>A0A4P5P453</accession>
<dbReference type="GO" id="GO:0030246">
    <property type="term" value="F:carbohydrate binding"/>
    <property type="evidence" value="ECO:0007669"/>
    <property type="project" value="UniProtKB-ARBA"/>
</dbReference>
<reference evidence="7" key="1">
    <citation type="submission" date="2019-02" db="EMBL/GenBank/DDBJ databases">
        <title>Draft genome sequence of Enterococcus sp. Gos25-1.</title>
        <authorList>
            <person name="Tanaka N."/>
            <person name="Shiwa Y."/>
            <person name="Fujita N."/>
        </authorList>
    </citation>
    <scope>NUCLEOTIDE SEQUENCE [LARGE SCALE GENOMIC DNA]</scope>
    <source>
        <strain evidence="7">Gos25-1</strain>
    </source>
</reference>
<sequence length="322" mass="35782">MKRVSFLVLVLLLLTGCSGRNSNSEKEKKQYVIGFSQIGAESSWRERNTQSVLEAGKKANYKIIYENANQSQVEQIKDVRSFIASRVDLIILTPIVETGWRHVLEEAADANIPVVISDRLVSKEDAYLFKTFVGPDVPIQGIQTADFLKKKFKDAPAPINVVEIQGSVDASPAISRHEGLVEGLKDDPRFKIVASVHGDFMLSKGREAIKNVAKSHDLKQVDVIYCHNDDMADGVVSYLEETDIKPGRDITICSVDGQQSAIDLLKAGKINCVIECDPNMGEKLFQVVTAILDEKDVPKENFTTGRVFSEYSDLTNIEERGY</sequence>
<dbReference type="OrthoDB" id="9814427at2"/>
<comment type="similarity">
    <text evidence="2">Belongs to the bacterial solute-binding protein 2 family.</text>
</comment>
<feature type="signal peptide" evidence="4">
    <location>
        <begin position="1"/>
        <end position="22"/>
    </location>
</feature>
<dbReference type="RefSeq" id="WP_146620705.1">
    <property type="nucleotide sequence ID" value="NZ_BJCC01000001.1"/>
</dbReference>
<dbReference type="InterPro" id="IPR028082">
    <property type="entry name" value="Peripla_BP_I"/>
</dbReference>
<dbReference type="CDD" id="cd06309">
    <property type="entry name" value="PBP1_galactofuranose_YtfQ-like"/>
    <property type="match status" value="1"/>
</dbReference>
<gene>
    <name evidence="6" type="ORF">NRIC_00770</name>
</gene>
<comment type="caution">
    <text evidence="6">The sequence shown here is derived from an EMBL/GenBank/DDBJ whole genome shotgun (WGS) entry which is preliminary data.</text>
</comment>
<dbReference type="Pfam" id="PF13407">
    <property type="entry name" value="Peripla_BP_4"/>
    <property type="match status" value="1"/>
</dbReference>
<name>A0A4P5P453_9ENTE</name>
<evidence type="ECO:0000256" key="3">
    <source>
        <dbReference type="ARBA" id="ARBA00022729"/>
    </source>
</evidence>
<dbReference type="SUPFAM" id="SSF53822">
    <property type="entry name" value="Periplasmic binding protein-like I"/>
    <property type="match status" value="1"/>
</dbReference>
<evidence type="ECO:0000256" key="4">
    <source>
        <dbReference type="SAM" id="SignalP"/>
    </source>
</evidence>
<feature type="domain" description="Periplasmic binding protein" evidence="5">
    <location>
        <begin position="33"/>
        <end position="295"/>
    </location>
</feature>
<evidence type="ECO:0000256" key="1">
    <source>
        <dbReference type="ARBA" id="ARBA00004196"/>
    </source>
</evidence>
<keyword evidence="3 4" id="KW-0732">Signal</keyword>
<keyword evidence="7" id="KW-1185">Reference proteome</keyword>
<dbReference type="GO" id="GO:0030313">
    <property type="term" value="C:cell envelope"/>
    <property type="evidence" value="ECO:0007669"/>
    <property type="project" value="UniProtKB-SubCell"/>
</dbReference>
<comment type="subcellular location">
    <subcellularLocation>
        <location evidence="1">Cell envelope</location>
    </subcellularLocation>
</comment>
<dbReference type="Proteomes" id="UP000290567">
    <property type="component" value="Unassembled WGS sequence"/>
</dbReference>
<evidence type="ECO:0000259" key="5">
    <source>
        <dbReference type="Pfam" id="PF13407"/>
    </source>
</evidence>
<proteinExistence type="inferred from homology"/>
<dbReference type="AlphaFoldDB" id="A0A4P5P453"/>
<dbReference type="PANTHER" id="PTHR46847:SF3">
    <property type="entry name" value="GALACTOFURANOSE-BINDING PROTEIN YTFQ"/>
    <property type="match status" value="1"/>
</dbReference>
<protein>
    <submittedName>
        <fullName evidence="6">LacI family transcriptional regulator</fullName>
    </submittedName>
</protein>
<dbReference type="PROSITE" id="PS51257">
    <property type="entry name" value="PROKAR_LIPOPROTEIN"/>
    <property type="match status" value="1"/>
</dbReference>
<dbReference type="Gene3D" id="3.40.50.2300">
    <property type="match status" value="2"/>
</dbReference>
<evidence type="ECO:0000313" key="6">
    <source>
        <dbReference type="EMBL" id="GCF92186.1"/>
    </source>
</evidence>
<feature type="chain" id="PRO_5020862286" evidence="4">
    <location>
        <begin position="23"/>
        <end position="322"/>
    </location>
</feature>
<dbReference type="PANTHER" id="PTHR46847">
    <property type="entry name" value="D-ALLOSE-BINDING PERIPLASMIC PROTEIN-RELATED"/>
    <property type="match status" value="1"/>
</dbReference>
<organism evidence="6 7">
    <name type="scientific">Enterococcus florum</name>
    <dbReference type="NCBI Taxonomy" id="2480627"/>
    <lineage>
        <taxon>Bacteria</taxon>
        <taxon>Bacillati</taxon>
        <taxon>Bacillota</taxon>
        <taxon>Bacilli</taxon>
        <taxon>Lactobacillales</taxon>
        <taxon>Enterococcaceae</taxon>
        <taxon>Enterococcus</taxon>
    </lineage>
</organism>
<dbReference type="InterPro" id="IPR025997">
    <property type="entry name" value="SBP_2_dom"/>
</dbReference>
<evidence type="ECO:0000256" key="2">
    <source>
        <dbReference type="ARBA" id="ARBA00007639"/>
    </source>
</evidence>